<keyword evidence="2" id="KW-0812">Transmembrane</keyword>
<evidence type="ECO:0000259" key="3">
    <source>
        <dbReference type="PROSITE" id="PS50026"/>
    </source>
</evidence>
<keyword evidence="1" id="KW-0245">EGF-like domain</keyword>
<keyword evidence="1" id="KW-1015">Disulfide bond</keyword>
<keyword evidence="2" id="KW-1133">Transmembrane helix</keyword>
<dbReference type="SUPFAM" id="SSF57196">
    <property type="entry name" value="EGF/Laminin"/>
    <property type="match status" value="1"/>
</dbReference>
<protein>
    <recommendedName>
        <fullName evidence="3">EGF-like domain-containing protein</fullName>
    </recommendedName>
</protein>
<dbReference type="EnsemblMetazoa" id="Aqu2.1.05345_001">
    <property type="protein sequence ID" value="Aqu2.1.05345_001"/>
    <property type="gene ID" value="Aqu2.1.05345"/>
</dbReference>
<feature type="transmembrane region" description="Helical" evidence="2">
    <location>
        <begin position="153"/>
        <end position="181"/>
    </location>
</feature>
<keyword evidence="2" id="KW-0472">Membrane</keyword>
<feature type="disulfide bond" evidence="1">
    <location>
        <begin position="82"/>
        <end position="99"/>
    </location>
</feature>
<dbReference type="InterPro" id="IPR000742">
    <property type="entry name" value="EGF"/>
</dbReference>
<comment type="caution">
    <text evidence="1">Lacks conserved residue(s) required for the propagation of feature annotation.</text>
</comment>
<dbReference type="PROSITE" id="PS50026">
    <property type="entry name" value="EGF_3"/>
    <property type="match status" value="1"/>
</dbReference>
<dbReference type="AlphaFoldDB" id="A0A1X7STL3"/>
<sequence>CDSACNTGLERCTGSGSGDCCLVFLPNGDCSDDCSSFGVDYAASEDTDYKCICNLTCALGHSPNSNCTECIFNDICDISNPCLNGGECTSFSGMNNYTCNCTGTGYQGINCSVSLPSSVASPTPAVSPSVVLINTVTPNLFPSSSSDVTTAPVTLIIVIIAIVIGLLLLLIIGGLIAFSVYSYATKGKRKTFPLKERIGWRKKPEIV</sequence>
<dbReference type="Gene3D" id="2.10.25.10">
    <property type="entry name" value="Laminin"/>
    <property type="match status" value="1"/>
</dbReference>
<accession>A0A1X7STL3</accession>
<feature type="domain" description="EGF-like" evidence="3">
    <location>
        <begin position="72"/>
        <end position="112"/>
    </location>
</feature>
<proteinExistence type="predicted"/>
<dbReference type="Pfam" id="PF00008">
    <property type="entry name" value="EGF"/>
    <property type="match status" value="1"/>
</dbReference>
<name>A0A1X7STL3_AMPQE</name>
<evidence type="ECO:0000256" key="2">
    <source>
        <dbReference type="SAM" id="Phobius"/>
    </source>
</evidence>
<organism evidence="4">
    <name type="scientific">Amphimedon queenslandica</name>
    <name type="common">Sponge</name>
    <dbReference type="NCBI Taxonomy" id="400682"/>
    <lineage>
        <taxon>Eukaryota</taxon>
        <taxon>Metazoa</taxon>
        <taxon>Porifera</taxon>
        <taxon>Demospongiae</taxon>
        <taxon>Heteroscleromorpha</taxon>
        <taxon>Haplosclerida</taxon>
        <taxon>Niphatidae</taxon>
        <taxon>Amphimedon</taxon>
    </lineage>
</organism>
<reference evidence="4" key="1">
    <citation type="submission" date="2017-05" db="UniProtKB">
        <authorList>
            <consortium name="EnsemblMetazoa"/>
        </authorList>
    </citation>
    <scope>IDENTIFICATION</scope>
</reference>
<evidence type="ECO:0000256" key="1">
    <source>
        <dbReference type="PROSITE-ProRule" id="PRU00076"/>
    </source>
</evidence>
<evidence type="ECO:0000313" key="4">
    <source>
        <dbReference type="EnsemblMetazoa" id="Aqu2.1.05345_001"/>
    </source>
</evidence>
<dbReference type="InParanoid" id="A0A1X7STL3"/>